<evidence type="ECO:0000259" key="3">
    <source>
        <dbReference type="PROSITE" id="PS51635"/>
    </source>
</evidence>
<comment type="caution">
    <text evidence="2">Lacks conserved residue(s) required for the propagation of feature annotation.</text>
</comment>
<dbReference type="GO" id="GO:0016787">
    <property type="term" value="F:hydrolase activity"/>
    <property type="evidence" value="ECO:0007669"/>
    <property type="project" value="UniProtKB-UniRule"/>
</dbReference>
<proteinExistence type="predicted"/>
<name>A0A1C3Y0U0_9HYPH</name>
<dbReference type="InterPro" id="IPR002641">
    <property type="entry name" value="PNPLA_dom"/>
</dbReference>
<dbReference type="GO" id="GO:0016042">
    <property type="term" value="P:lipid catabolic process"/>
    <property type="evidence" value="ECO:0007669"/>
    <property type="project" value="UniProtKB-UniRule"/>
</dbReference>
<accession>A0A1C3Y0U0</accession>
<dbReference type="RefSeq" id="WP_092749775.1">
    <property type="nucleotide sequence ID" value="NZ_FMAJ01000004.1"/>
</dbReference>
<feature type="domain" description="PNPLA" evidence="3">
    <location>
        <begin position="17"/>
        <end position="232"/>
    </location>
</feature>
<feature type="active site" description="Nucleophile" evidence="2">
    <location>
        <position position="52"/>
    </location>
</feature>
<feature type="active site" description="Proton acceptor" evidence="2">
    <location>
        <position position="219"/>
    </location>
</feature>
<evidence type="ECO:0000313" key="5">
    <source>
        <dbReference type="Proteomes" id="UP000198723"/>
    </source>
</evidence>
<dbReference type="EMBL" id="FMAJ01000004">
    <property type="protein sequence ID" value="SCB58080.1"/>
    <property type="molecule type" value="Genomic_DNA"/>
</dbReference>
<dbReference type="Proteomes" id="UP000198723">
    <property type="component" value="Unassembled WGS sequence"/>
</dbReference>
<dbReference type="STRING" id="1138170.GA0061105_1044"/>
<keyword evidence="1 2" id="KW-0443">Lipid metabolism</keyword>
<dbReference type="Pfam" id="PF01734">
    <property type="entry name" value="Patatin"/>
    <property type="match status" value="1"/>
</dbReference>
<keyword evidence="2" id="KW-0442">Lipid degradation</keyword>
<evidence type="ECO:0000256" key="2">
    <source>
        <dbReference type="PROSITE-ProRule" id="PRU01161"/>
    </source>
</evidence>
<reference evidence="4 5" key="1">
    <citation type="submission" date="2016-08" db="EMBL/GenBank/DDBJ databases">
        <authorList>
            <person name="Seilhamer J.J."/>
        </authorList>
    </citation>
    <scope>NUCLEOTIDE SEQUENCE [LARGE SCALE GENOMIC DNA]</scope>
    <source>
        <strain evidence="4 5">HBR26</strain>
    </source>
</reference>
<dbReference type="Gene3D" id="3.40.1090.10">
    <property type="entry name" value="Cytosolic phospholipase A2 catalytic domain"/>
    <property type="match status" value="2"/>
</dbReference>
<dbReference type="SUPFAM" id="SSF52151">
    <property type="entry name" value="FabD/lysophospholipase-like"/>
    <property type="match status" value="1"/>
</dbReference>
<dbReference type="InterPro" id="IPR016035">
    <property type="entry name" value="Acyl_Trfase/lysoPLipase"/>
</dbReference>
<protein>
    <submittedName>
        <fullName evidence="4">NTE family protein</fullName>
    </submittedName>
</protein>
<feature type="short sequence motif" description="DGA/G" evidence="2">
    <location>
        <begin position="219"/>
        <end position="221"/>
    </location>
</feature>
<sequence>MPEPRTVETDRKTPALALSGGGFRATLFHCGALLRLNELGYLSRITRISSVSGGSIASGMLAAAWPRLRFENGVAVNLTQEVVEPLRAFCRRSIDTMAVGWGSVLPGQSIGDVLANAYDDMFNGISLQDLPDSPQFIFNATNLQTGRLVRMEKRQLADYTIGKIARPHIRLAVAVAASSAFPPILSPVEIDLDPVAWEALDGTVHTGDLQFTQRLALTDGGVYDNLGLETVDDFDPVIVSDAGAPFGTEETASALWPKQALRALDIATDQARGLRKRLLFAQTRATGRKTVFAGIEGDLREYSAPQVLGAAPGIIAWMAALRTRLDPFSEREQGRLINWGWLMMDVALRSYLAPDVPPPDTFPIPTESLADP</sequence>
<dbReference type="AlphaFoldDB" id="A0A1C3Y0U0"/>
<evidence type="ECO:0000313" key="4">
    <source>
        <dbReference type="EMBL" id="SCB58080.1"/>
    </source>
</evidence>
<gene>
    <name evidence="4" type="ORF">GA0061105_1044</name>
</gene>
<evidence type="ECO:0000256" key="1">
    <source>
        <dbReference type="ARBA" id="ARBA00023098"/>
    </source>
</evidence>
<dbReference type="PROSITE" id="PS51635">
    <property type="entry name" value="PNPLA"/>
    <property type="match status" value="1"/>
</dbReference>
<organism evidence="4 5">
    <name type="scientific">Rhizobium aethiopicum</name>
    <dbReference type="NCBI Taxonomy" id="1138170"/>
    <lineage>
        <taxon>Bacteria</taxon>
        <taxon>Pseudomonadati</taxon>
        <taxon>Pseudomonadota</taxon>
        <taxon>Alphaproteobacteria</taxon>
        <taxon>Hyphomicrobiales</taxon>
        <taxon>Rhizobiaceae</taxon>
        <taxon>Rhizobium/Agrobacterium group</taxon>
        <taxon>Rhizobium</taxon>
    </lineage>
</organism>
<keyword evidence="2" id="KW-0378">Hydrolase</keyword>